<proteinExistence type="predicted"/>
<feature type="transmembrane region" description="Helical" evidence="5">
    <location>
        <begin position="118"/>
        <end position="144"/>
    </location>
</feature>
<evidence type="ECO:0000256" key="4">
    <source>
        <dbReference type="ARBA" id="ARBA00023136"/>
    </source>
</evidence>
<evidence type="ECO:0000256" key="3">
    <source>
        <dbReference type="ARBA" id="ARBA00022989"/>
    </source>
</evidence>
<dbReference type="PANTHER" id="PTHR24221">
    <property type="entry name" value="ATP-BINDING CASSETTE SUB-FAMILY B"/>
    <property type="match status" value="1"/>
</dbReference>
<dbReference type="InterPro" id="IPR039421">
    <property type="entry name" value="Type_1_exporter"/>
</dbReference>
<dbReference type="GO" id="GO:0140359">
    <property type="term" value="F:ABC-type transporter activity"/>
    <property type="evidence" value="ECO:0007669"/>
    <property type="project" value="InterPro"/>
</dbReference>
<evidence type="ECO:0000256" key="2">
    <source>
        <dbReference type="ARBA" id="ARBA00022692"/>
    </source>
</evidence>
<name>A0A914R5D7_PAREQ</name>
<keyword evidence="3 5" id="KW-1133">Transmembrane helix</keyword>
<evidence type="ECO:0000256" key="5">
    <source>
        <dbReference type="SAM" id="Phobius"/>
    </source>
</evidence>
<feature type="domain" description="ABC transmembrane type-1" evidence="6">
    <location>
        <begin position="1"/>
        <end position="154"/>
    </location>
</feature>
<dbReference type="Proteomes" id="UP000887564">
    <property type="component" value="Unplaced"/>
</dbReference>
<dbReference type="PANTHER" id="PTHR24221:SF243">
    <property type="entry name" value="P-GLYCOPROTEIN RELATED"/>
    <property type="match status" value="1"/>
</dbReference>
<dbReference type="PROSITE" id="PS50929">
    <property type="entry name" value="ABC_TM1F"/>
    <property type="match status" value="1"/>
</dbReference>
<evidence type="ECO:0000259" key="6">
    <source>
        <dbReference type="PROSITE" id="PS50929"/>
    </source>
</evidence>
<accession>A0A914R5D7</accession>
<evidence type="ECO:0000313" key="7">
    <source>
        <dbReference type="Proteomes" id="UP000887564"/>
    </source>
</evidence>
<dbReference type="SUPFAM" id="SSF90123">
    <property type="entry name" value="ABC transporter transmembrane region"/>
    <property type="match status" value="1"/>
</dbReference>
<keyword evidence="2 5" id="KW-0812">Transmembrane</keyword>
<feature type="transmembrane region" description="Helical" evidence="5">
    <location>
        <begin position="12"/>
        <end position="32"/>
    </location>
</feature>
<dbReference type="GO" id="GO:0016020">
    <property type="term" value="C:membrane"/>
    <property type="evidence" value="ECO:0007669"/>
    <property type="project" value="UniProtKB-SubCell"/>
</dbReference>
<reference evidence="8" key="1">
    <citation type="submission" date="2022-11" db="UniProtKB">
        <authorList>
            <consortium name="WormBaseParasite"/>
        </authorList>
    </citation>
    <scope>IDENTIFICATION</scope>
</reference>
<dbReference type="Pfam" id="PF00664">
    <property type="entry name" value="ABC_membrane"/>
    <property type="match status" value="1"/>
</dbReference>
<dbReference type="AlphaFoldDB" id="A0A914R5D7"/>
<keyword evidence="4 5" id="KW-0472">Membrane</keyword>
<dbReference type="Gene3D" id="1.20.1560.10">
    <property type="entry name" value="ABC transporter type 1, transmembrane domain"/>
    <property type="match status" value="1"/>
</dbReference>
<sequence length="154" mass="17126">MTSIVQALDVRMVQIVNNLVALAVTLVLGIAYCWQVGLLGLGFTLLVLFLLIVVSKFMDKTNDTAIREDFTGQLSIEIVEQVRTIQLLTREKHFCKRFDGKLDAALVLQKKCGPPEAVCFTITMAFPFFADMVTYALGISLLYYGHAKADEVFA</sequence>
<dbReference type="WBParaSite" id="PEQ_0000183901-mRNA-1">
    <property type="protein sequence ID" value="PEQ_0000183901-mRNA-1"/>
    <property type="gene ID" value="PEQ_0000183901"/>
</dbReference>
<evidence type="ECO:0000256" key="1">
    <source>
        <dbReference type="ARBA" id="ARBA00004141"/>
    </source>
</evidence>
<dbReference type="InterPro" id="IPR036640">
    <property type="entry name" value="ABC1_TM_sf"/>
</dbReference>
<keyword evidence="7" id="KW-1185">Reference proteome</keyword>
<organism evidence="7 8">
    <name type="scientific">Parascaris equorum</name>
    <name type="common">Equine roundworm</name>
    <dbReference type="NCBI Taxonomy" id="6256"/>
    <lineage>
        <taxon>Eukaryota</taxon>
        <taxon>Metazoa</taxon>
        <taxon>Ecdysozoa</taxon>
        <taxon>Nematoda</taxon>
        <taxon>Chromadorea</taxon>
        <taxon>Rhabditida</taxon>
        <taxon>Spirurina</taxon>
        <taxon>Ascaridomorpha</taxon>
        <taxon>Ascaridoidea</taxon>
        <taxon>Ascarididae</taxon>
        <taxon>Parascaris</taxon>
    </lineage>
</organism>
<dbReference type="InterPro" id="IPR011527">
    <property type="entry name" value="ABC1_TM_dom"/>
</dbReference>
<protein>
    <submittedName>
        <fullName evidence="8">ABC transmembrane type-1 domain-containing protein</fullName>
    </submittedName>
</protein>
<evidence type="ECO:0000313" key="8">
    <source>
        <dbReference type="WBParaSite" id="PEQ_0000183901-mRNA-1"/>
    </source>
</evidence>
<comment type="subcellular location">
    <subcellularLocation>
        <location evidence="1">Membrane</location>
        <topology evidence="1">Multi-pass membrane protein</topology>
    </subcellularLocation>
</comment>
<dbReference type="GO" id="GO:0005524">
    <property type="term" value="F:ATP binding"/>
    <property type="evidence" value="ECO:0007669"/>
    <property type="project" value="InterPro"/>
</dbReference>
<feature type="transmembrane region" description="Helical" evidence="5">
    <location>
        <begin position="38"/>
        <end position="58"/>
    </location>
</feature>